<feature type="transmembrane region" description="Helical" evidence="2">
    <location>
        <begin position="134"/>
        <end position="153"/>
    </location>
</feature>
<protein>
    <recommendedName>
        <fullName evidence="5">MFS transporter</fullName>
    </recommendedName>
</protein>
<feature type="transmembrane region" description="Helical" evidence="2">
    <location>
        <begin position="194"/>
        <end position="215"/>
    </location>
</feature>
<accession>A0ABQ4RVI2</accession>
<evidence type="ECO:0000313" key="3">
    <source>
        <dbReference type="EMBL" id="GJD94838.1"/>
    </source>
</evidence>
<dbReference type="InterPro" id="IPR036259">
    <property type="entry name" value="MFS_trans_sf"/>
</dbReference>
<name>A0ABQ4RVI2_9HYPH</name>
<feature type="transmembrane region" description="Helical" evidence="2">
    <location>
        <begin position="324"/>
        <end position="350"/>
    </location>
</feature>
<evidence type="ECO:0000256" key="1">
    <source>
        <dbReference type="SAM" id="MobiDB-lite"/>
    </source>
</evidence>
<feature type="transmembrane region" description="Helical" evidence="2">
    <location>
        <begin position="72"/>
        <end position="91"/>
    </location>
</feature>
<sequence length="468" mass="50572">MSRGASETGPGSASPPRGPTSWLQRLIDVRAEEVPALAWSWAYIFSILAAYYVLRPIRDQMGVAGGIENLPWLFTGTLVGMLVLSVPFAWLVKTLPRARFVPLTYRFFAANILLFALALYLAEPGAELWIGRAFFVWLSIFNLFVVSVFWATIVDVFSSEQGKRLFGFIAAGATLGAISGSAVTAILARDVPTWVLLVGAALLLEVAVFSMRGLARLSDRLHETPAAARAAAEETIGGSALAGITRTFRSPYLLNISLFLLLFSVTSTFLYFEQAAIAKKSFPDRGAQTAFFAGVDLLTNLLTLGVQFFLTGRIVRRIGVGPTLALLPAASILGFAALAASPTITAIVVFQVLRRAGNFAIAKPIREVLFTVVPREDRYKAKNFIDTVVYRTGDQLGAWTFTGIAALGLGSTAVAVMAVPLSIAWLLNSLWLGRRQDLMRTATDERGSDEEPPSTRGLASRDTGTIGR</sequence>
<comment type="caution">
    <text evidence="3">The sequence shown here is derived from an EMBL/GenBank/DDBJ whole genome shotgun (WGS) entry which is preliminary data.</text>
</comment>
<feature type="transmembrane region" description="Helical" evidence="2">
    <location>
        <begin position="34"/>
        <end position="52"/>
    </location>
</feature>
<feature type="transmembrane region" description="Helical" evidence="2">
    <location>
        <begin position="292"/>
        <end position="312"/>
    </location>
</feature>
<evidence type="ECO:0000256" key="2">
    <source>
        <dbReference type="SAM" id="Phobius"/>
    </source>
</evidence>
<dbReference type="PANTHER" id="PTHR43596">
    <property type="entry name" value="ADP,ATP CARRIER PROTEIN"/>
    <property type="match status" value="1"/>
</dbReference>
<keyword evidence="4" id="KW-1185">Reference proteome</keyword>
<feature type="region of interest" description="Disordered" evidence="1">
    <location>
        <begin position="442"/>
        <end position="468"/>
    </location>
</feature>
<feature type="transmembrane region" description="Helical" evidence="2">
    <location>
        <begin position="252"/>
        <end position="272"/>
    </location>
</feature>
<evidence type="ECO:0000313" key="4">
    <source>
        <dbReference type="Proteomes" id="UP001055125"/>
    </source>
</evidence>
<feature type="transmembrane region" description="Helical" evidence="2">
    <location>
        <begin position="404"/>
        <end position="427"/>
    </location>
</feature>
<dbReference type="EMBL" id="BPQP01000030">
    <property type="protein sequence ID" value="GJD94838.1"/>
    <property type="molecule type" value="Genomic_DNA"/>
</dbReference>
<keyword evidence="2" id="KW-0812">Transmembrane</keyword>
<keyword evidence="2" id="KW-0472">Membrane</keyword>
<feature type="transmembrane region" description="Helical" evidence="2">
    <location>
        <begin position="165"/>
        <end position="188"/>
    </location>
</feature>
<dbReference type="Gene3D" id="1.20.1250.20">
    <property type="entry name" value="MFS general substrate transporter like domains"/>
    <property type="match status" value="1"/>
</dbReference>
<dbReference type="SUPFAM" id="SSF103473">
    <property type="entry name" value="MFS general substrate transporter"/>
    <property type="match status" value="1"/>
</dbReference>
<keyword evidence="2" id="KW-1133">Transmembrane helix</keyword>
<evidence type="ECO:0008006" key="5">
    <source>
        <dbReference type="Google" id="ProtNLM"/>
    </source>
</evidence>
<gene>
    <name evidence="3" type="ORF">OCOJLMKI_2044</name>
</gene>
<organism evidence="3 4">
    <name type="scientific">Methylobacterium iners</name>
    <dbReference type="NCBI Taxonomy" id="418707"/>
    <lineage>
        <taxon>Bacteria</taxon>
        <taxon>Pseudomonadati</taxon>
        <taxon>Pseudomonadota</taxon>
        <taxon>Alphaproteobacteria</taxon>
        <taxon>Hyphomicrobiales</taxon>
        <taxon>Methylobacteriaceae</taxon>
        <taxon>Methylobacterium</taxon>
    </lineage>
</organism>
<proteinExistence type="predicted"/>
<feature type="transmembrane region" description="Helical" evidence="2">
    <location>
        <begin position="103"/>
        <end position="122"/>
    </location>
</feature>
<reference evidence="3" key="2">
    <citation type="submission" date="2021-08" db="EMBL/GenBank/DDBJ databases">
        <authorList>
            <person name="Tani A."/>
            <person name="Ola A."/>
            <person name="Ogura Y."/>
            <person name="Katsura K."/>
            <person name="Hayashi T."/>
        </authorList>
    </citation>
    <scope>NUCLEOTIDE SEQUENCE</scope>
    <source>
        <strain evidence="3">DSM 19015</strain>
    </source>
</reference>
<dbReference type="Proteomes" id="UP001055125">
    <property type="component" value="Unassembled WGS sequence"/>
</dbReference>
<dbReference type="PANTHER" id="PTHR43596:SF1">
    <property type="entry name" value="ADP,ATP CARRIER PROTEIN"/>
    <property type="match status" value="1"/>
</dbReference>
<reference evidence="3" key="1">
    <citation type="journal article" date="2021" name="Front. Microbiol.">
        <title>Comprehensive Comparative Genomics and Phenotyping of Methylobacterium Species.</title>
        <authorList>
            <person name="Alessa O."/>
            <person name="Ogura Y."/>
            <person name="Fujitani Y."/>
            <person name="Takami H."/>
            <person name="Hayashi T."/>
            <person name="Sahin N."/>
            <person name="Tani A."/>
        </authorList>
    </citation>
    <scope>NUCLEOTIDE SEQUENCE</scope>
    <source>
        <strain evidence="3">DSM 19015</strain>
    </source>
</reference>